<dbReference type="InterPro" id="IPR000873">
    <property type="entry name" value="AMP-dep_synth/lig_dom"/>
</dbReference>
<dbReference type="Pfam" id="PF13193">
    <property type="entry name" value="AMP-binding_C"/>
    <property type="match status" value="1"/>
</dbReference>
<dbReference type="PANTHER" id="PTHR43201:SF5">
    <property type="entry name" value="MEDIUM-CHAIN ACYL-COA LIGASE ACSF2, MITOCHONDRIAL"/>
    <property type="match status" value="1"/>
</dbReference>
<evidence type="ECO:0000256" key="1">
    <source>
        <dbReference type="ARBA" id="ARBA00006432"/>
    </source>
</evidence>
<evidence type="ECO:0000256" key="2">
    <source>
        <dbReference type="ARBA" id="ARBA00022598"/>
    </source>
</evidence>
<feature type="domain" description="AMP-dependent synthetase/ligase" evidence="3">
    <location>
        <begin position="11"/>
        <end position="360"/>
    </location>
</feature>
<reference evidence="6" key="1">
    <citation type="submission" date="2017-05" db="EMBL/GenBank/DDBJ databases">
        <title>Complete and WGS of Bordetella genogroups.</title>
        <authorList>
            <person name="Spilker T."/>
            <person name="Lipuma J."/>
        </authorList>
    </citation>
    <scope>NUCLEOTIDE SEQUENCE [LARGE SCALE GENOMIC DNA]</scope>
    <source>
        <strain evidence="6">AU16122</strain>
    </source>
</reference>
<evidence type="ECO:0000313" key="5">
    <source>
        <dbReference type="EMBL" id="OZI37636.1"/>
    </source>
</evidence>
<dbReference type="PROSITE" id="PS00455">
    <property type="entry name" value="AMP_BINDING"/>
    <property type="match status" value="1"/>
</dbReference>
<organism evidence="5 6">
    <name type="scientific">Bordetella genomosp. 10</name>
    <dbReference type="NCBI Taxonomy" id="1416804"/>
    <lineage>
        <taxon>Bacteria</taxon>
        <taxon>Pseudomonadati</taxon>
        <taxon>Pseudomonadota</taxon>
        <taxon>Betaproteobacteria</taxon>
        <taxon>Burkholderiales</taxon>
        <taxon>Alcaligenaceae</taxon>
        <taxon>Bordetella</taxon>
    </lineage>
</organism>
<feature type="domain" description="AMP-binding enzyme C-terminal" evidence="4">
    <location>
        <begin position="411"/>
        <end position="486"/>
    </location>
</feature>
<evidence type="ECO:0000259" key="3">
    <source>
        <dbReference type="Pfam" id="PF00501"/>
    </source>
</evidence>
<dbReference type="OrthoDB" id="9766486at2"/>
<keyword evidence="2 5" id="KW-0436">Ligase</keyword>
<evidence type="ECO:0000259" key="4">
    <source>
        <dbReference type="Pfam" id="PF13193"/>
    </source>
</evidence>
<dbReference type="AlphaFoldDB" id="A0A261SJQ2"/>
<dbReference type="InterPro" id="IPR025110">
    <property type="entry name" value="AMP-bd_C"/>
</dbReference>
<accession>A0A261SJQ2</accession>
<dbReference type="EMBL" id="NEVM01000001">
    <property type="protein sequence ID" value="OZI37636.1"/>
    <property type="molecule type" value="Genomic_DNA"/>
</dbReference>
<comment type="similarity">
    <text evidence="1">Belongs to the ATP-dependent AMP-binding enzyme family.</text>
</comment>
<keyword evidence="6" id="KW-1185">Reference proteome</keyword>
<dbReference type="SUPFAM" id="SSF56801">
    <property type="entry name" value="Acetyl-CoA synthetase-like"/>
    <property type="match status" value="1"/>
</dbReference>
<dbReference type="Gene3D" id="3.30.300.30">
    <property type="match status" value="1"/>
</dbReference>
<dbReference type="RefSeq" id="WP_094851738.1">
    <property type="nucleotide sequence ID" value="NZ_NEVM01000001.1"/>
</dbReference>
<dbReference type="Gene3D" id="3.40.50.12780">
    <property type="entry name" value="N-terminal domain of ligase-like"/>
    <property type="match status" value="1"/>
</dbReference>
<comment type="caution">
    <text evidence="5">The sequence shown here is derived from an EMBL/GenBank/DDBJ whole genome shotgun (WGS) entry which is preliminary data.</text>
</comment>
<dbReference type="Pfam" id="PF00501">
    <property type="entry name" value="AMP-binding"/>
    <property type="match status" value="1"/>
</dbReference>
<name>A0A261SJQ2_9BORD</name>
<dbReference type="PANTHER" id="PTHR43201">
    <property type="entry name" value="ACYL-COA SYNTHETASE"/>
    <property type="match status" value="1"/>
</dbReference>
<dbReference type="GO" id="GO:0031956">
    <property type="term" value="F:medium-chain fatty acid-CoA ligase activity"/>
    <property type="evidence" value="ECO:0007669"/>
    <property type="project" value="TreeGrafter"/>
</dbReference>
<proteinExistence type="inferred from homology"/>
<dbReference type="InterPro" id="IPR045851">
    <property type="entry name" value="AMP-bd_C_sf"/>
</dbReference>
<evidence type="ECO:0000313" key="6">
    <source>
        <dbReference type="Proteomes" id="UP000216020"/>
    </source>
</evidence>
<protein>
    <submittedName>
        <fullName evidence="5">Acid--CoA ligase</fullName>
    </submittedName>
</protein>
<dbReference type="InterPro" id="IPR020845">
    <property type="entry name" value="AMP-binding_CS"/>
</dbReference>
<dbReference type="InterPro" id="IPR042099">
    <property type="entry name" value="ANL_N_sf"/>
</dbReference>
<dbReference type="GO" id="GO:0006631">
    <property type="term" value="P:fatty acid metabolic process"/>
    <property type="evidence" value="ECO:0007669"/>
    <property type="project" value="TreeGrafter"/>
</dbReference>
<gene>
    <name evidence="5" type="ORF">CAL29_04370</name>
</gene>
<sequence>MLVNLGKLTDAAKPADEIAIIDCVDAASPRIYTHGEIDRQADACARGLLRKGLSRGARIALMSLNRAEYVIAYLGIMRAGMVAVPVNYKVSADTLALILDDCEARLVFVDAARQALLPPGIAAQRLDDESAWREFLDEGPFDTVVPAADECAMILYTSGSTGRPKGVQLSHEGQLWTLRSRLATRATFLGERFIVAAPLFHMNALASVKFALAGHASIVLLPQFDTLQFIDAIGRHGVTWVTSVPTMMAMVVKEKEALSRIDTRKVHYVRMGSAAASASLYEAVRQAFPNASLAGGYGTTEAGPIVFGPTQGRPLPPGGGLGWPLPGVEVRLVDAQGRDVGPDDEGELWMRTPANMLGYLNLPEKTAQVLTPDRWYKSGDVFRRDASGCYYFVGRVDDMFNCGGENIYPGEVEHVISRIPEVMQTCVVPVRDEMKGQKPVAFVVRHPGKDLSERQVKDFVLANAPAYQHPRRVYFVDALPLAPTNKVDRKALMAQAEHAGSA</sequence>
<dbReference type="Proteomes" id="UP000216020">
    <property type="component" value="Unassembled WGS sequence"/>
</dbReference>